<gene>
    <name evidence="1" type="ORF">BDY19DRAFT_910640</name>
</gene>
<name>A0ACB8TN56_9APHY</name>
<dbReference type="EMBL" id="MU274969">
    <property type="protein sequence ID" value="KAI0083389.1"/>
    <property type="molecule type" value="Genomic_DNA"/>
</dbReference>
<proteinExistence type="predicted"/>
<accession>A0ACB8TN56</accession>
<reference evidence="1" key="1">
    <citation type="journal article" date="2021" name="Environ. Microbiol.">
        <title>Gene family expansions and transcriptome signatures uncover fungal adaptations to wood decay.</title>
        <authorList>
            <person name="Hage H."/>
            <person name="Miyauchi S."/>
            <person name="Viragh M."/>
            <person name="Drula E."/>
            <person name="Min B."/>
            <person name="Chaduli D."/>
            <person name="Navarro D."/>
            <person name="Favel A."/>
            <person name="Norest M."/>
            <person name="Lesage-Meessen L."/>
            <person name="Balint B."/>
            <person name="Merenyi Z."/>
            <person name="de Eugenio L."/>
            <person name="Morin E."/>
            <person name="Martinez A.T."/>
            <person name="Baldrian P."/>
            <person name="Stursova M."/>
            <person name="Martinez M.J."/>
            <person name="Novotny C."/>
            <person name="Magnuson J.K."/>
            <person name="Spatafora J.W."/>
            <person name="Maurice S."/>
            <person name="Pangilinan J."/>
            <person name="Andreopoulos W."/>
            <person name="LaButti K."/>
            <person name="Hundley H."/>
            <person name="Na H."/>
            <person name="Kuo A."/>
            <person name="Barry K."/>
            <person name="Lipzen A."/>
            <person name="Henrissat B."/>
            <person name="Riley R."/>
            <person name="Ahrendt S."/>
            <person name="Nagy L.G."/>
            <person name="Grigoriev I.V."/>
            <person name="Martin F."/>
            <person name="Rosso M.N."/>
        </authorList>
    </citation>
    <scope>NUCLEOTIDE SEQUENCE</scope>
    <source>
        <strain evidence="1">CBS 384.51</strain>
    </source>
</reference>
<organism evidence="1 2">
    <name type="scientific">Irpex rosettiformis</name>
    <dbReference type="NCBI Taxonomy" id="378272"/>
    <lineage>
        <taxon>Eukaryota</taxon>
        <taxon>Fungi</taxon>
        <taxon>Dikarya</taxon>
        <taxon>Basidiomycota</taxon>
        <taxon>Agaricomycotina</taxon>
        <taxon>Agaricomycetes</taxon>
        <taxon>Polyporales</taxon>
        <taxon>Irpicaceae</taxon>
        <taxon>Irpex</taxon>
    </lineage>
</organism>
<protein>
    <submittedName>
        <fullName evidence="1">Uncharacterized protein</fullName>
    </submittedName>
</protein>
<sequence>MALSVHALFPSGPGAEADGPEAPSRGSGRRGEVVEEWKGRCEVGGVGDACDEKRDICGNHLQVGISVVTLITRLRYNTFLEVTLKIITPSPTHALLENNSEISTLYSALTIDSNPPPVSFMPDVPTIVHRQQRGRIL</sequence>
<evidence type="ECO:0000313" key="2">
    <source>
        <dbReference type="Proteomes" id="UP001055072"/>
    </source>
</evidence>
<comment type="caution">
    <text evidence="1">The sequence shown here is derived from an EMBL/GenBank/DDBJ whole genome shotgun (WGS) entry which is preliminary data.</text>
</comment>
<keyword evidence="2" id="KW-1185">Reference proteome</keyword>
<evidence type="ECO:0000313" key="1">
    <source>
        <dbReference type="EMBL" id="KAI0083389.1"/>
    </source>
</evidence>
<dbReference type="Proteomes" id="UP001055072">
    <property type="component" value="Unassembled WGS sequence"/>
</dbReference>